<keyword evidence="1" id="KW-0812">Transmembrane</keyword>
<sequence>MNWTKAAIYTVVLAIVGPFLVDHLYPAWLMIVNHPKLLPEISEFEDYKIKFADQIRNCEDVVLDEKRGTAILSCDPGRDKWNTVMGTFIDPSWSGALWYYNYPKFAFHEEGAIHRMEISGMDPEAWMKFHPLGIGYWSSNRTLYVANHSPLGPTIEVFKVNKQVTCVVHERTISHDLLNTPNSIIPISDHEIYITNDHKWEVKEHRQMATLETYLSFPGGSVVYMNLHTNETFKVASLPFANGIAVINGTVLAVASTTTPSVNIYAIDLETKNITRTQKISVPFWVDNLSVDSNGILLIAGHPWAPAVTKVSKTNHLYQLGEGQEEGLPMEQRPKAPSWVAEWDGNAKGELRNLYVGKEYGTSTTAVRDVGRNIGIVVGLYEKGIMLFKSKPRLAKKNGQRGLWPSGKESVFD</sequence>
<gene>
    <name evidence="2" type="ORF">EJ08DRAFT_689375</name>
</gene>
<dbReference type="InterPro" id="IPR011042">
    <property type="entry name" value="6-blade_b-propeller_TolB-like"/>
</dbReference>
<dbReference type="OrthoDB" id="5307922at2759"/>
<comment type="caution">
    <text evidence="2">The sequence shown here is derived from an EMBL/GenBank/DDBJ whole genome shotgun (WGS) entry which is preliminary data.</text>
</comment>
<dbReference type="SUPFAM" id="SSF63829">
    <property type="entry name" value="Calcium-dependent phosphotriesterase"/>
    <property type="match status" value="1"/>
</dbReference>
<dbReference type="AlphaFoldDB" id="A0A9P4TVX4"/>
<dbReference type="PANTHER" id="PTHR11799">
    <property type="entry name" value="PARAOXONASE"/>
    <property type="match status" value="1"/>
</dbReference>
<protein>
    <submittedName>
        <fullName evidence="2">Calcium-dependent phosphotriesterase</fullName>
    </submittedName>
</protein>
<dbReference type="Gene3D" id="2.120.10.30">
    <property type="entry name" value="TolB, C-terminal domain"/>
    <property type="match status" value="1"/>
</dbReference>
<evidence type="ECO:0000313" key="2">
    <source>
        <dbReference type="EMBL" id="KAF2425326.1"/>
    </source>
</evidence>
<dbReference type="Proteomes" id="UP000800235">
    <property type="component" value="Unassembled WGS sequence"/>
</dbReference>
<organism evidence="2 3">
    <name type="scientific">Tothia fuscella</name>
    <dbReference type="NCBI Taxonomy" id="1048955"/>
    <lineage>
        <taxon>Eukaryota</taxon>
        <taxon>Fungi</taxon>
        <taxon>Dikarya</taxon>
        <taxon>Ascomycota</taxon>
        <taxon>Pezizomycotina</taxon>
        <taxon>Dothideomycetes</taxon>
        <taxon>Pleosporomycetidae</taxon>
        <taxon>Venturiales</taxon>
        <taxon>Cylindrosympodiaceae</taxon>
        <taxon>Tothia</taxon>
    </lineage>
</organism>
<evidence type="ECO:0000256" key="1">
    <source>
        <dbReference type="SAM" id="Phobius"/>
    </source>
</evidence>
<keyword evidence="1" id="KW-1133">Transmembrane helix</keyword>
<dbReference type="PANTHER" id="PTHR11799:SF30">
    <property type="entry name" value="SERUM PARAOXONASE_ARYLESTERASE 2"/>
    <property type="match status" value="1"/>
</dbReference>
<feature type="transmembrane region" description="Helical" evidence="1">
    <location>
        <begin position="6"/>
        <end position="25"/>
    </location>
</feature>
<proteinExistence type="predicted"/>
<reference evidence="2" key="1">
    <citation type="journal article" date="2020" name="Stud. Mycol.">
        <title>101 Dothideomycetes genomes: a test case for predicting lifestyles and emergence of pathogens.</title>
        <authorList>
            <person name="Haridas S."/>
            <person name="Albert R."/>
            <person name="Binder M."/>
            <person name="Bloem J."/>
            <person name="Labutti K."/>
            <person name="Salamov A."/>
            <person name="Andreopoulos B."/>
            <person name="Baker S."/>
            <person name="Barry K."/>
            <person name="Bills G."/>
            <person name="Bluhm B."/>
            <person name="Cannon C."/>
            <person name="Castanera R."/>
            <person name="Culley D."/>
            <person name="Daum C."/>
            <person name="Ezra D."/>
            <person name="Gonzalez J."/>
            <person name="Henrissat B."/>
            <person name="Kuo A."/>
            <person name="Liang C."/>
            <person name="Lipzen A."/>
            <person name="Lutzoni F."/>
            <person name="Magnuson J."/>
            <person name="Mondo S."/>
            <person name="Nolan M."/>
            <person name="Ohm R."/>
            <person name="Pangilinan J."/>
            <person name="Park H.-J."/>
            <person name="Ramirez L."/>
            <person name="Alfaro M."/>
            <person name="Sun H."/>
            <person name="Tritt A."/>
            <person name="Yoshinaga Y."/>
            <person name="Zwiers L.-H."/>
            <person name="Turgeon B."/>
            <person name="Goodwin S."/>
            <person name="Spatafora J."/>
            <person name="Crous P."/>
            <person name="Grigoriev I."/>
        </authorList>
    </citation>
    <scope>NUCLEOTIDE SEQUENCE</scope>
    <source>
        <strain evidence="2">CBS 130266</strain>
    </source>
</reference>
<evidence type="ECO:0000313" key="3">
    <source>
        <dbReference type="Proteomes" id="UP000800235"/>
    </source>
</evidence>
<keyword evidence="1" id="KW-0472">Membrane</keyword>
<keyword evidence="3" id="KW-1185">Reference proteome</keyword>
<dbReference type="EMBL" id="MU007070">
    <property type="protein sequence ID" value="KAF2425326.1"/>
    <property type="molecule type" value="Genomic_DNA"/>
</dbReference>
<name>A0A9P4TVX4_9PEZI</name>
<accession>A0A9P4TVX4</accession>
<dbReference type="InterPro" id="IPR051288">
    <property type="entry name" value="Serum_paraoxonase/arylesterase"/>
</dbReference>